<protein>
    <submittedName>
        <fullName evidence="2">FAD/NAD(P)-binding protein</fullName>
    </submittedName>
</protein>
<dbReference type="PANTHER" id="PTHR40254">
    <property type="entry name" value="BLR0577 PROTEIN"/>
    <property type="match status" value="1"/>
</dbReference>
<keyword evidence="3" id="KW-1185">Reference proteome</keyword>
<dbReference type="Gene3D" id="3.50.50.60">
    <property type="entry name" value="FAD/NAD(P)-binding domain"/>
    <property type="match status" value="1"/>
</dbReference>
<proteinExistence type="predicted"/>
<reference evidence="2" key="1">
    <citation type="submission" date="2020-08" db="EMBL/GenBank/DDBJ databases">
        <title>Lewinella bacteria from marine environments.</title>
        <authorList>
            <person name="Zhong Y."/>
        </authorList>
    </citation>
    <scope>NUCLEOTIDE SEQUENCE</scope>
    <source>
        <strain evidence="2">KCTC 42187</strain>
    </source>
</reference>
<organism evidence="2 3">
    <name type="scientific">Neolewinella lacunae</name>
    <dbReference type="NCBI Taxonomy" id="1517758"/>
    <lineage>
        <taxon>Bacteria</taxon>
        <taxon>Pseudomonadati</taxon>
        <taxon>Bacteroidota</taxon>
        <taxon>Saprospiria</taxon>
        <taxon>Saprospirales</taxon>
        <taxon>Lewinellaceae</taxon>
        <taxon>Neolewinella</taxon>
    </lineage>
</organism>
<dbReference type="InterPro" id="IPR052189">
    <property type="entry name" value="L-asp_N-monooxygenase_NS-form"/>
</dbReference>
<comment type="caution">
    <text evidence="2">The sequence shown here is derived from an EMBL/GenBank/DDBJ whole genome shotgun (WGS) entry which is preliminary data.</text>
</comment>
<dbReference type="InterPro" id="IPR036188">
    <property type="entry name" value="FAD/NAD-bd_sf"/>
</dbReference>
<evidence type="ECO:0000313" key="2">
    <source>
        <dbReference type="EMBL" id="MBC6992852.1"/>
    </source>
</evidence>
<dbReference type="Pfam" id="PF13454">
    <property type="entry name" value="NAD_binding_9"/>
    <property type="match status" value="1"/>
</dbReference>
<gene>
    <name evidence="2" type="ORF">H9S92_01635</name>
</gene>
<name>A0A923PF01_9BACT</name>
<dbReference type="Proteomes" id="UP000650081">
    <property type="component" value="Unassembled WGS sequence"/>
</dbReference>
<feature type="domain" description="FAD-dependent urate hydroxylase HpyO/Asp monooxygenase CreE-like FAD/NAD(P)-binding" evidence="1">
    <location>
        <begin position="11"/>
        <end position="176"/>
    </location>
</feature>
<dbReference type="AlphaFoldDB" id="A0A923PF01"/>
<sequence>MATHENLSKIAVIGSGASAIYLLRHLLRHRDTFQNVIQEIAVFEKDEALGMGMPYNPRTTDLYNLSNISSEELPELLMPFVDWLNAQSEERLAELGLADEKISASGVYNRLALGQYLQAQYCGIVEALRAAGIRVSEYTNTEVTDLVCTPGAEDVELRIADGTTHRFSKVVISTGHAWKEEDDVENGLYASPWPIHKILPAAGTYHNFRIGTLGASLSAFDVVSSLARRHGTFTTAADGTMHFTPAEGAENFRLAMHAADGWLPHLQYEQAEPMRQIYRHVDRESLLALQEKNGQLRLDTYFNRVCRPALSEAFARDGLNGVVDKLADPAFRLSDFVALMSERHEYPNAFEGMREEMKEAKRSVEGDRPIHWKEVMDDLMYGLNFHAEMLPAEDHILFHRTVMPFLMSVIAAMPLPSGNLLLALYDAGRIEVIPGYATVAEDHPPGRTTVEVDDEGRKSSVDYRMFVRCNGQQPVGLDEYPFRSLVEQGAVRRARSQFADPAAAQELLATEHAERVCEENGNFYYYTGGTEIDATYRVIGEDGQPNDRIHDITFTHTTGSRPYSYGLQACSATSQIVVEAWAKALEDPAGAAGDLATVTMIYKETKEL</sequence>
<dbReference type="RefSeq" id="WP_187464985.1">
    <property type="nucleotide sequence ID" value="NZ_JACSIT010000040.1"/>
</dbReference>
<dbReference type="InterPro" id="IPR038732">
    <property type="entry name" value="HpyO/CreE_NAD-binding"/>
</dbReference>
<evidence type="ECO:0000259" key="1">
    <source>
        <dbReference type="Pfam" id="PF13454"/>
    </source>
</evidence>
<dbReference type="PANTHER" id="PTHR40254:SF1">
    <property type="entry name" value="BLR0577 PROTEIN"/>
    <property type="match status" value="1"/>
</dbReference>
<dbReference type="EMBL" id="JACSIT010000040">
    <property type="protein sequence ID" value="MBC6992852.1"/>
    <property type="molecule type" value="Genomic_DNA"/>
</dbReference>
<accession>A0A923PF01</accession>
<dbReference type="SUPFAM" id="SSF51905">
    <property type="entry name" value="FAD/NAD(P)-binding domain"/>
    <property type="match status" value="1"/>
</dbReference>
<evidence type="ECO:0000313" key="3">
    <source>
        <dbReference type="Proteomes" id="UP000650081"/>
    </source>
</evidence>